<sequence>MNFILTLLIFVHILGAAAIFGGWLASFKTPTVGLWQWIGAITQVVTGILMFGLLEMGDGEPNRIKLGVKLIIALGILVAAWIGRKKVKNHEVVPTGIAHGVGGLALINIAIAVLWV</sequence>
<dbReference type="RefSeq" id="WP_086999847.1">
    <property type="nucleotide sequence ID" value="NZ_FUHW01000038.1"/>
</dbReference>
<feature type="transmembrane region" description="Helical" evidence="1">
    <location>
        <begin position="34"/>
        <end position="54"/>
    </location>
</feature>
<keyword evidence="1" id="KW-1133">Transmembrane helix</keyword>
<organism evidence="2 3">
    <name type="scientific">Arthrobacter rhombi</name>
    <dbReference type="NCBI Taxonomy" id="71253"/>
    <lineage>
        <taxon>Bacteria</taxon>
        <taxon>Bacillati</taxon>
        <taxon>Actinomycetota</taxon>
        <taxon>Actinomycetes</taxon>
        <taxon>Micrococcales</taxon>
        <taxon>Micrococcaceae</taxon>
        <taxon>Arthrobacter</taxon>
    </lineage>
</organism>
<keyword evidence="1" id="KW-0472">Membrane</keyword>
<accession>A0A1R4GND7</accession>
<evidence type="ECO:0000313" key="3">
    <source>
        <dbReference type="Proteomes" id="UP000195913"/>
    </source>
</evidence>
<reference evidence="2 3" key="1">
    <citation type="submission" date="2017-02" db="EMBL/GenBank/DDBJ databases">
        <authorList>
            <person name="Peterson S.W."/>
        </authorList>
    </citation>
    <scope>NUCLEOTIDE SEQUENCE [LARGE SCALE GENOMIC DNA]</scope>
    <source>
        <strain evidence="2 3">B Ar 00.02</strain>
    </source>
</reference>
<proteinExistence type="predicted"/>
<dbReference type="AlphaFoldDB" id="A0A1R4GND7"/>
<feature type="transmembrane region" description="Helical" evidence="1">
    <location>
        <begin position="66"/>
        <end position="84"/>
    </location>
</feature>
<dbReference type="Proteomes" id="UP000195913">
    <property type="component" value="Unassembled WGS sequence"/>
</dbReference>
<keyword evidence="1" id="KW-0812">Transmembrane</keyword>
<evidence type="ECO:0000256" key="1">
    <source>
        <dbReference type="SAM" id="Phobius"/>
    </source>
</evidence>
<gene>
    <name evidence="2" type="ORF">FM101_11985</name>
</gene>
<protein>
    <recommendedName>
        <fullName evidence="4">Integral membrane protein</fullName>
    </recommendedName>
</protein>
<feature type="transmembrane region" description="Helical" evidence="1">
    <location>
        <begin position="96"/>
        <end position="115"/>
    </location>
</feature>
<evidence type="ECO:0008006" key="4">
    <source>
        <dbReference type="Google" id="ProtNLM"/>
    </source>
</evidence>
<dbReference type="EMBL" id="FUHW01000038">
    <property type="protein sequence ID" value="SJM69730.1"/>
    <property type="molecule type" value="Genomic_DNA"/>
</dbReference>
<name>A0A1R4GND7_9MICC</name>
<keyword evidence="3" id="KW-1185">Reference proteome</keyword>
<evidence type="ECO:0000313" key="2">
    <source>
        <dbReference type="EMBL" id="SJM69730.1"/>
    </source>
</evidence>